<dbReference type="SUPFAM" id="SSF49723">
    <property type="entry name" value="Lipase/lipooxygenase domain (PLAT/LH2 domain)"/>
    <property type="match status" value="7"/>
</dbReference>
<dbReference type="FunFam" id="3.40.50.720:FF:000924">
    <property type="entry name" value="GDP-mannose 4,6 dehydratase"/>
    <property type="match status" value="1"/>
</dbReference>
<dbReference type="AlphaFoldDB" id="A0A814E7D8"/>
<dbReference type="SMART" id="SM00308">
    <property type="entry name" value="LH2"/>
    <property type="match status" value="3"/>
</dbReference>
<comment type="pathway">
    <text evidence="2">Nucleotide-sugar biosynthesis; GDP-L-fucose biosynthesis via de novo pathway; GDP-L-fucose from GDP-alpha-D-mannose: step 1/2.</text>
</comment>
<dbReference type="InterPro" id="IPR016040">
    <property type="entry name" value="NAD(P)-bd_dom"/>
</dbReference>
<dbReference type="InterPro" id="IPR036392">
    <property type="entry name" value="PLAT/LH2_dom_sf"/>
</dbReference>
<evidence type="ECO:0000313" key="10">
    <source>
        <dbReference type="Proteomes" id="UP000663891"/>
    </source>
</evidence>
<dbReference type="Pfam" id="PF01477">
    <property type="entry name" value="PLAT"/>
    <property type="match status" value="6"/>
</dbReference>
<reference evidence="9" key="1">
    <citation type="submission" date="2021-02" db="EMBL/GenBank/DDBJ databases">
        <authorList>
            <person name="Nowell W R."/>
        </authorList>
    </citation>
    <scope>NUCLEOTIDE SEQUENCE</scope>
</reference>
<protein>
    <recommendedName>
        <fullName evidence="4">GDP-mannose 4,6-dehydratase</fullName>
        <ecNumber evidence="4">4.2.1.47</ecNumber>
    </recommendedName>
    <alternativeName>
        <fullName evidence="6">GDP-D-mannose dehydratase</fullName>
    </alternativeName>
</protein>
<evidence type="ECO:0000256" key="3">
    <source>
        <dbReference type="ARBA" id="ARBA00009263"/>
    </source>
</evidence>
<dbReference type="Gene3D" id="3.90.25.10">
    <property type="entry name" value="UDP-galactose 4-epimerase, domain 1"/>
    <property type="match status" value="1"/>
</dbReference>
<dbReference type="PANTHER" id="PTHR45901:SF7">
    <property type="entry name" value="OXYGEN-REGULATED PROTEIN 1"/>
    <property type="match status" value="1"/>
</dbReference>
<dbReference type="EMBL" id="CAJNON010000100">
    <property type="protein sequence ID" value="CAF0965692.1"/>
    <property type="molecule type" value="Genomic_DNA"/>
</dbReference>
<evidence type="ECO:0000259" key="8">
    <source>
        <dbReference type="PROSITE" id="PS50095"/>
    </source>
</evidence>
<comment type="caution">
    <text evidence="9">The sequence shown here is derived from an EMBL/GenBank/DDBJ whole genome shotgun (WGS) entry which is preliminary data.</text>
</comment>
<dbReference type="PANTHER" id="PTHR45901">
    <property type="entry name" value="PROTEIN CBG12474"/>
    <property type="match status" value="1"/>
</dbReference>
<dbReference type="Proteomes" id="UP000663891">
    <property type="component" value="Unassembled WGS sequence"/>
</dbReference>
<feature type="domain" description="PLAT" evidence="8">
    <location>
        <begin position="41"/>
        <end position="153"/>
    </location>
</feature>
<name>A0A814E7D8_9BILA</name>
<dbReference type="EC" id="4.2.1.47" evidence="4"/>
<dbReference type="SUPFAM" id="SSF51735">
    <property type="entry name" value="NAD(P)-binding Rossmann-fold domains"/>
    <property type="match status" value="1"/>
</dbReference>
<evidence type="ECO:0000256" key="4">
    <source>
        <dbReference type="ARBA" id="ARBA00011989"/>
    </source>
</evidence>
<comment type="caution">
    <text evidence="7">Lacks conserved residue(s) required for the propagation of feature annotation.</text>
</comment>
<evidence type="ECO:0000313" key="9">
    <source>
        <dbReference type="EMBL" id="CAF0965692.1"/>
    </source>
</evidence>
<dbReference type="PROSITE" id="PS50095">
    <property type="entry name" value="PLAT"/>
    <property type="match status" value="6"/>
</dbReference>
<dbReference type="UniPathway" id="UPA00128">
    <property type="reaction ID" value="UER00190"/>
</dbReference>
<dbReference type="HAMAP" id="MF_00955">
    <property type="entry name" value="GDP_Man_dehydratase"/>
    <property type="match status" value="1"/>
</dbReference>
<dbReference type="Gene3D" id="2.60.60.20">
    <property type="entry name" value="PLAT/LH2 domain"/>
    <property type="match status" value="5"/>
</dbReference>
<dbReference type="NCBIfam" id="TIGR01472">
    <property type="entry name" value="gmd"/>
    <property type="match status" value="1"/>
</dbReference>
<feature type="domain" description="PLAT" evidence="8">
    <location>
        <begin position="511"/>
        <end position="623"/>
    </location>
</feature>
<feature type="domain" description="PLAT" evidence="8">
    <location>
        <begin position="160"/>
        <end position="273"/>
    </location>
</feature>
<comment type="cofactor">
    <cofactor evidence="1">
        <name>NADP(+)</name>
        <dbReference type="ChEBI" id="CHEBI:58349"/>
    </cofactor>
</comment>
<evidence type="ECO:0000256" key="5">
    <source>
        <dbReference type="ARBA" id="ARBA00023239"/>
    </source>
</evidence>
<feature type="domain" description="PLAT" evidence="8">
    <location>
        <begin position="760"/>
        <end position="893"/>
    </location>
</feature>
<dbReference type="GO" id="GO:0008446">
    <property type="term" value="F:GDP-mannose 4,6-dehydratase activity"/>
    <property type="evidence" value="ECO:0007669"/>
    <property type="project" value="UniProtKB-EC"/>
</dbReference>
<dbReference type="InterPro" id="IPR052970">
    <property type="entry name" value="Inner_ear_hair_cell_LOXHD"/>
</dbReference>
<feature type="domain" description="PLAT" evidence="8">
    <location>
        <begin position="630"/>
        <end position="743"/>
    </location>
</feature>
<dbReference type="CDD" id="cd05260">
    <property type="entry name" value="GDP_MD_SDR_e"/>
    <property type="match status" value="1"/>
</dbReference>
<dbReference type="Gene3D" id="3.40.50.720">
    <property type="entry name" value="NAD(P)-binding Rossmann-like Domain"/>
    <property type="match status" value="1"/>
</dbReference>
<dbReference type="OrthoDB" id="10253554at2759"/>
<evidence type="ECO:0000256" key="2">
    <source>
        <dbReference type="ARBA" id="ARBA00004912"/>
    </source>
</evidence>
<dbReference type="Gene3D" id="2.40.180.10">
    <property type="entry name" value="Catalase core domain"/>
    <property type="match status" value="2"/>
</dbReference>
<feature type="domain" description="PLAT" evidence="8">
    <location>
        <begin position="290"/>
        <end position="408"/>
    </location>
</feature>
<organism evidence="9 10">
    <name type="scientific">Adineta steineri</name>
    <dbReference type="NCBI Taxonomy" id="433720"/>
    <lineage>
        <taxon>Eukaryota</taxon>
        <taxon>Metazoa</taxon>
        <taxon>Spiralia</taxon>
        <taxon>Gnathifera</taxon>
        <taxon>Rotifera</taxon>
        <taxon>Eurotatoria</taxon>
        <taxon>Bdelloidea</taxon>
        <taxon>Adinetida</taxon>
        <taxon>Adinetidae</taxon>
        <taxon>Adineta</taxon>
    </lineage>
</organism>
<accession>A0A814E7D8</accession>
<evidence type="ECO:0000256" key="6">
    <source>
        <dbReference type="ARBA" id="ARBA00031085"/>
    </source>
</evidence>
<gene>
    <name evidence="9" type="ORF">VCS650_LOCUS12855</name>
</gene>
<dbReference type="Pfam" id="PF16363">
    <property type="entry name" value="GDP_Man_Dehyd"/>
    <property type="match status" value="1"/>
</dbReference>
<dbReference type="InterPro" id="IPR006368">
    <property type="entry name" value="GDP_Man_deHydtase"/>
</dbReference>
<evidence type="ECO:0000256" key="1">
    <source>
        <dbReference type="ARBA" id="ARBA00001937"/>
    </source>
</evidence>
<evidence type="ECO:0000256" key="7">
    <source>
        <dbReference type="PROSITE-ProRule" id="PRU00152"/>
    </source>
</evidence>
<comment type="similarity">
    <text evidence="3">Belongs to the NAD(P)-dependent epimerase/dehydratase family. GDP-mannose 4,6-dehydratase subfamily.</text>
</comment>
<dbReference type="InterPro" id="IPR001024">
    <property type="entry name" value="PLAT/LH2_dom"/>
</dbReference>
<keyword evidence="5" id="KW-0456">Lyase</keyword>
<dbReference type="InterPro" id="IPR036291">
    <property type="entry name" value="NAD(P)-bd_dom_sf"/>
</dbReference>
<sequence>MSCCFGNNTNGTEPQKSILEQSDLPLDQPIIPVTKPSDPKIEYSITVKTGDFRNSGTNGPVYINIFSRDNKQTEDLLLTAPDKPFTQSSTRKFQVYATDIGKPQRIIIRHEDKSTGWYVDYIEISVHNFLIRFVANRWLNQLKNDRKLDIELFGSEQPAVLYNIEIQTGDEQIETLDSPVYMQIYGTTTTTPKFFLESKNPSFKKDTLSKFSISSNNVGEIERIVIGHEGLGKVNDWYLKTVKVQMLGQQQEYVVDKWLSPTQGEQRLFVELSKEKPPSPLPAPPPPPSPKYIIMIQTGDVPQQETTENIEISIRGSDEQIDKILLKDCAKFNNEQLFQKGNLDEFEIDHTDIGNIESITIGFSDSQQNIAWLLESINIEYKENIYHFQSQCWLSNRLGSSFSWVTIKPDESNDDINYKVTVVTGESGVDANVILCIYGDDETTTTTNLALKTTKDGSDAKFDRESTVEFDLKAVDVGKIKKINIGHDVEQSDLPLDQPIIPVTKPSDPKIEYSITVKTGDFRNSGTNGPVYINIFSRDNKQTEDLLLTAPDKPFTQSSTRKFQVYATDIGKPQRIIIRHEDKSTGWYVDYIEISVHNFLIRFVANRWLNQLKNDRKLDIELFGSEQPAVLYNIEIQTGDEQIEILDSPVYMQIYGTTTTTPKFFLESKNPSFKKDTLSKFSISSNNVGEIDRIVIGHEGLGKVNDWYLKTIKVQMLGQQQEYVVDKWLSPTQGEQRLFVELSKEKPPSPLPAPPPPPSPKYIITIQTGDVPQQETTENIEITVRGSDEQIDKILLKDYAKFNNEQLFQKGNLDEFEIDHTDIGNIESITIGFSDSQQNTACFQSQCWLSNRLGSNFSWVTIKPDESNDDINYKVTVVTGESGVDANVILCIYGDDETTTTTNLALKTTKDAMKLHYGDLNDSSSLVKIIYTVKPSEIYNLGAMSHVKISFELSEYTADVDALGTLRILDAIRICGLTNDVRFYQASTSELYGKVQEIPQSETTPFYPRSPYAAAKLYAFWITVNYREAYNMFAVNGILFNHESPRRGDNFVTRKITRGVAKIHLHQQEILELGALDSKRDWGHARDYIEAMWLMLQQDVPEDFVIATGETHSVREFVEAAFKEIGKDIVWEGEGVKEIGKEKDTDIVRVKINEKYFRPTEVELLIGNPKKAEEKLKWKPKITFTNLVKEMVAADIELMKRNPIA</sequence>
<proteinExistence type="inferred from homology"/>
<dbReference type="GO" id="GO:0042351">
    <property type="term" value="P:'de novo' GDP-L-fucose biosynthetic process"/>
    <property type="evidence" value="ECO:0007669"/>
    <property type="project" value="UniProtKB-UniPathway"/>
</dbReference>